<sequence>MKGHHDASCIFLDAVYHITSSSKLDVRVEQPGWGLASSDFVGRTPRSCPGRRHLPLAPTISQIPDTVDEVEQLAAFNFEFEEFGILVPRRRARWAVAPQVLGLKGDLDCASSAARHGKLGEVGRLLRGLG</sequence>
<gene>
    <name evidence="1" type="ORF">CCAE0312_LOCUS1143</name>
</gene>
<organism evidence="1">
    <name type="scientific">Compsopogon caeruleus</name>
    <dbReference type="NCBI Taxonomy" id="31354"/>
    <lineage>
        <taxon>Eukaryota</taxon>
        <taxon>Rhodophyta</taxon>
        <taxon>Compsopogonophyceae</taxon>
        <taxon>Compsopogonales</taxon>
        <taxon>Compsopogonaceae</taxon>
        <taxon>Compsopogon</taxon>
    </lineage>
</organism>
<proteinExistence type="predicted"/>
<dbReference type="EMBL" id="HBGH01002130">
    <property type="protein sequence ID" value="CAD9225342.1"/>
    <property type="molecule type" value="Transcribed_RNA"/>
</dbReference>
<reference evidence="1" key="1">
    <citation type="submission" date="2021-01" db="EMBL/GenBank/DDBJ databases">
        <authorList>
            <person name="Corre E."/>
            <person name="Pelletier E."/>
            <person name="Niang G."/>
            <person name="Scheremetjew M."/>
            <person name="Finn R."/>
            <person name="Kale V."/>
            <person name="Holt S."/>
            <person name="Cochrane G."/>
            <person name="Meng A."/>
            <person name="Brown T."/>
            <person name="Cohen L."/>
        </authorList>
    </citation>
    <scope>NUCLEOTIDE SEQUENCE</scope>
    <source>
        <strain evidence="1">SAG 36.94</strain>
    </source>
</reference>
<dbReference type="AlphaFoldDB" id="A0A7S1T7I0"/>
<accession>A0A7S1T7I0</accession>
<name>A0A7S1T7I0_9RHOD</name>
<protein>
    <submittedName>
        <fullName evidence="1">Uncharacterized protein</fullName>
    </submittedName>
</protein>
<evidence type="ECO:0000313" key="1">
    <source>
        <dbReference type="EMBL" id="CAD9225342.1"/>
    </source>
</evidence>